<protein>
    <recommendedName>
        <fullName evidence="4">DUF1772 domain-containing protein</fullName>
    </recommendedName>
</protein>
<dbReference type="EMBL" id="MLAW01000046">
    <property type="protein sequence ID" value="OJJ20747.1"/>
    <property type="molecule type" value="Genomic_DNA"/>
</dbReference>
<organism evidence="2 3">
    <name type="scientific">Roseofilum reptotaenium AO1-A</name>
    <dbReference type="NCBI Taxonomy" id="1925591"/>
    <lineage>
        <taxon>Bacteria</taxon>
        <taxon>Bacillati</taxon>
        <taxon>Cyanobacteriota</taxon>
        <taxon>Cyanophyceae</taxon>
        <taxon>Desertifilales</taxon>
        <taxon>Desertifilaceae</taxon>
        <taxon>Roseofilum</taxon>
    </lineage>
</organism>
<dbReference type="InterPro" id="IPR013901">
    <property type="entry name" value="Anthrone_oxy"/>
</dbReference>
<evidence type="ECO:0000256" key="1">
    <source>
        <dbReference type="SAM" id="Phobius"/>
    </source>
</evidence>
<keyword evidence="1" id="KW-0472">Membrane</keyword>
<sequence>MSIQGLFPIILLVATFLCSLVAGFLVAFAIVVMPGIKQLNDREFIRAFQVIDGIIQNNQPIFVFLWLGSIVFLVASSLLSLGELDGVDEGLIILALLTYLLGVQLPTFTINIPLNKQLQALNVDRMDEAMYKSARLDFEPRWNQWNLTRTPLACLVSALLILVLFRL</sequence>
<keyword evidence="3" id="KW-1185">Reference proteome</keyword>
<dbReference type="Pfam" id="PF08592">
    <property type="entry name" value="Anthrone_oxy"/>
    <property type="match status" value="1"/>
</dbReference>
<dbReference type="AlphaFoldDB" id="A0A1L9QM40"/>
<gene>
    <name evidence="2" type="ORF">BI308_20360</name>
</gene>
<keyword evidence="1" id="KW-1133">Transmembrane helix</keyword>
<feature type="transmembrane region" description="Helical" evidence="1">
    <location>
        <begin position="147"/>
        <end position="165"/>
    </location>
</feature>
<accession>A0A1L9QM40</accession>
<evidence type="ECO:0000313" key="2">
    <source>
        <dbReference type="EMBL" id="OJJ20747.1"/>
    </source>
</evidence>
<proteinExistence type="predicted"/>
<reference evidence="2" key="1">
    <citation type="submission" date="2016-10" db="EMBL/GenBank/DDBJ databases">
        <title>CRISPR-Cas defence system in Roseofilum reptotaenium: evidence of a bacteriophage-cyanobacterium arms race in the coral black band disease.</title>
        <authorList>
            <person name="Buerger P."/>
            <person name="Wood-Charlson E.M."/>
            <person name="Weynberg K.D."/>
            <person name="Willis B."/>
            <person name="Van Oppen M.J."/>
        </authorList>
    </citation>
    <scope>NUCLEOTIDE SEQUENCE [LARGE SCALE GENOMIC DNA]</scope>
    <source>
        <strain evidence="2">AO1-A</strain>
    </source>
</reference>
<name>A0A1L9QM40_9CYAN</name>
<feature type="transmembrane region" description="Helical" evidence="1">
    <location>
        <begin position="6"/>
        <end position="32"/>
    </location>
</feature>
<feature type="transmembrane region" description="Helical" evidence="1">
    <location>
        <begin position="61"/>
        <end position="79"/>
    </location>
</feature>
<dbReference type="Proteomes" id="UP000183940">
    <property type="component" value="Unassembled WGS sequence"/>
</dbReference>
<keyword evidence="1" id="KW-0812">Transmembrane</keyword>
<dbReference type="STRING" id="1925591.BI308_20360"/>
<comment type="caution">
    <text evidence="2">The sequence shown here is derived from an EMBL/GenBank/DDBJ whole genome shotgun (WGS) entry which is preliminary data.</text>
</comment>
<evidence type="ECO:0000313" key="3">
    <source>
        <dbReference type="Proteomes" id="UP000183940"/>
    </source>
</evidence>
<evidence type="ECO:0008006" key="4">
    <source>
        <dbReference type="Google" id="ProtNLM"/>
    </source>
</evidence>
<feature type="transmembrane region" description="Helical" evidence="1">
    <location>
        <begin position="91"/>
        <end position="112"/>
    </location>
</feature>